<protein>
    <submittedName>
        <fullName evidence="1">ParB N-terminal domain-containing protein</fullName>
    </submittedName>
</protein>
<evidence type="ECO:0000313" key="1">
    <source>
        <dbReference type="EMBL" id="MBF9071772.1"/>
    </source>
</evidence>
<comment type="caution">
    <text evidence="1">The sequence shown here is derived from an EMBL/GenBank/DDBJ whole genome shotgun (WGS) entry which is preliminary data.</text>
</comment>
<accession>A0A931BAP9</accession>
<name>A0A931BAP9_9ACTN</name>
<sequence length="292" mass="31711">MTRPSAHVRSSVIVDIHPELAAIPAPSQDELDSLIRSISEVGLLSPIVRDPQGRILDGRARLAACESLGIEPEYTTRQEGNAGHYAVTVNLEQRSLTQGQKAMIYAKAELFPENPDDFRAETDSGFSQEITGQDLSRQAGVSPSRMSNAYTVLAWAPELADLVVAGGVSLSAAYQTARARKLASNSDEKKLEELHALEPELAQQVADGDLSLNAAVTEMRDRAEKSADERRRATAQLCGLVPTLAQHKGGESFGLYDTTFALSGREINRQVIASAITALKQMDAVWQKRGWQ</sequence>
<dbReference type="InterPro" id="IPR036086">
    <property type="entry name" value="ParB/Sulfiredoxin_sf"/>
</dbReference>
<dbReference type="EMBL" id="JADPRT010000013">
    <property type="protein sequence ID" value="MBF9071772.1"/>
    <property type="molecule type" value="Genomic_DNA"/>
</dbReference>
<dbReference type="SUPFAM" id="SSF110849">
    <property type="entry name" value="ParB/Sulfiredoxin"/>
    <property type="match status" value="1"/>
</dbReference>
<dbReference type="Gene3D" id="3.90.1530.10">
    <property type="entry name" value="Conserved hypothetical protein from pyrococcus furiosus pfu- 392566-001, ParB domain"/>
    <property type="match status" value="1"/>
</dbReference>
<dbReference type="AlphaFoldDB" id="A0A931BAP9"/>
<reference evidence="1" key="1">
    <citation type="submission" date="2020-11" db="EMBL/GenBank/DDBJ databases">
        <title>Isolation and identification of active actinomycetes.</title>
        <authorList>
            <person name="Yu B."/>
        </authorList>
    </citation>
    <scope>NUCLEOTIDE SEQUENCE</scope>
    <source>
        <strain evidence="1">NEAU-YB345</strain>
    </source>
</reference>
<dbReference type="RefSeq" id="WP_196196942.1">
    <property type="nucleotide sequence ID" value="NZ_JADPRT010000013.1"/>
</dbReference>
<evidence type="ECO:0000313" key="2">
    <source>
        <dbReference type="Proteomes" id="UP000657385"/>
    </source>
</evidence>
<dbReference type="Proteomes" id="UP000657385">
    <property type="component" value="Unassembled WGS sequence"/>
</dbReference>
<gene>
    <name evidence="1" type="ORF">I2501_27485</name>
</gene>
<proteinExistence type="predicted"/>
<keyword evidence="2" id="KW-1185">Reference proteome</keyword>
<organism evidence="1 2">
    <name type="scientific">Streptacidiphilus fuscans</name>
    <dbReference type="NCBI Taxonomy" id="2789292"/>
    <lineage>
        <taxon>Bacteria</taxon>
        <taxon>Bacillati</taxon>
        <taxon>Actinomycetota</taxon>
        <taxon>Actinomycetes</taxon>
        <taxon>Kitasatosporales</taxon>
        <taxon>Streptomycetaceae</taxon>
        <taxon>Streptacidiphilus</taxon>
    </lineage>
</organism>